<organism evidence="1">
    <name type="scientific">marine sediment metagenome</name>
    <dbReference type="NCBI Taxonomy" id="412755"/>
    <lineage>
        <taxon>unclassified sequences</taxon>
        <taxon>metagenomes</taxon>
        <taxon>ecological metagenomes</taxon>
    </lineage>
</organism>
<dbReference type="AlphaFoldDB" id="A0A0F9L6W9"/>
<sequence length="163" mass="18860">MLTHERNVLMWLAGKLYKIRWPRFAFWVSIAILYSILGCQNYRNSTGPSEFNIAAIVMNECNKLSITAVIRYSDEVRLIDGTPYGRPGETLTAAMWAAISKNEVVIWSRLAEDPERYDRDLLFAFARHECCHLKMGYGDYSINVEDLANQCVVDNWEDPRLLF</sequence>
<comment type="caution">
    <text evidence="1">The sequence shown here is derived from an EMBL/GenBank/DDBJ whole genome shotgun (WGS) entry which is preliminary data.</text>
</comment>
<proteinExistence type="predicted"/>
<evidence type="ECO:0000313" key="1">
    <source>
        <dbReference type="EMBL" id="KKM58623.1"/>
    </source>
</evidence>
<accession>A0A0F9L6W9</accession>
<gene>
    <name evidence="1" type="ORF">LCGC14_1549070</name>
</gene>
<dbReference type="EMBL" id="LAZR01011813">
    <property type="protein sequence ID" value="KKM58623.1"/>
    <property type="molecule type" value="Genomic_DNA"/>
</dbReference>
<reference evidence="1" key="1">
    <citation type="journal article" date="2015" name="Nature">
        <title>Complex archaea that bridge the gap between prokaryotes and eukaryotes.</title>
        <authorList>
            <person name="Spang A."/>
            <person name="Saw J.H."/>
            <person name="Jorgensen S.L."/>
            <person name="Zaremba-Niedzwiedzka K."/>
            <person name="Martijn J."/>
            <person name="Lind A.E."/>
            <person name="van Eijk R."/>
            <person name="Schleper C."/>
            <person name="Guy L."/>
            <person name="Ettema T.J."/>
        </authorList>
    </citation>
    <scope>NUCLEOTIDE SEQUENCE</scope>
</reference>
<name>A0A0F9L6W9_9ZZZZ</name>
<protein>
    <submittedName>
        <fullName evidence="1">Uncharacterized protein</fullName>
    </submittedName>
</protein>